<organism evidence="1 2">
    <name type="scientific">Puccinia striiformis f. sp. tritici PST-78</name>
    <dbReference type="NCBI Taxonomy" id="1165861"/>
    <lineage>
        <taxon>Eukaryota</taxon>
        <taxon>Fungi</taxon>
        <taxon>Dikarya</taxon>
        <taxon>Basidiomycota</taxon>
        <taxon>Pucciniomycotina</taxon>
        <taxon>Pucciniomycetes</taxon>
        <taxon>Pucciniales</taxon>
        <taxon>Pucciniaceae</taxon>
        <taxon>Puccinia</taxon>
    </lineage>
</organism>
<dbReference type="EMBL" id="AJIL01000264">
    <property type="protein sequence ID" value="KNE90319.1"/>
    <property type="molecule type" value="Genomic_DNA"/>
</dbReference>
<dbReference type="Proteomes" id="UP000054564">
    <property type="component" value="Unassembled WGS sequence"/>
</dbReference>
<dbReference type="GO" id="GO:0110085">
    <property type="term" value="C:mitotic actomyosin contractile ring"/>
    <property type="evidence" value="ECO:0007669"/>
    <property type="project" value="TreeGrafter"/>
</dbReference>
<dbReference type="Gene3D" id="1.10.506.10">
    <property type="entry name" value="GTPase Activation - p120gap, domain 1"/>
    <property type="match status" value="1"/>
</dbReference>
<dbReference type="GO" id="GO:0051015">
    <property type="term" value="F:actin filament binding"/>
    <property type="evidence" value="ECO:0007669"/>
    <property type="project" value="TreeGrafter"/>
</dbReference>
<gene>
    <name evidence="1" type="ORF">PSTG_16247</name>
</gene>
<keyword evidence="2" id="KW-1185">Reference proteome</keyword>
<name>A0A0L0UU80_9BASI</name>
<protein>
    <submittedName>
        <fullName evidence="1">Uncharacterized protein</fullName>
    </submittedName>
</protein>
<dbReference type="GO" id="GO:0005096">
    <property type="term" value="F:GTPase activator activity"/>
    <property type="evidence" value="ECO:0007669"/>
    <property type="project" value="TreeGrafter"/>
</dbReference>
<evidence type="ECO:0000313" key="1">
    <source>
        <dbReference type="EMBL" id="KNE90319.1"/>
    </source>
</evidence>
<dbReference type="InterPro" id="IPR008936">
    <property type="entry name" value="Rho_GTPase_activation_prot"/>
</dbReference>
<dbReference type="GO" id="GO:0005516">
    <property type="term" value="F:calmodulin binding"/>
    <property type="evidence" value="ECO:0007669"/>
    <property type="project" value="TreeGrafter"/>
</dbReference>
<evidence type="ECO:0000313" key="2">
    <source>
        <dbReference type="Proteomes" id="UP000054564"/>
    </source>
</evidence>
<sequence>MLLFYHRVPSNLSKEFDSQNSSTKAKALNRVEVTRSVGGLQAFVRAGLIRKKIVNQKKALDFTQPDVLGIQGQCRGVLARLKWGAWFVHVHSSVPTAIFLQSLTRGFLVQHEFFKRLMHYHNQMDKVIKVQSVYRSRQQASQYKALTRQTNVPISAIKVFLHLLNDSDLDFQGEIVLSRLRTEVVHLIRDNQQLDGHVNELDTKIALLVKNKITLDEVQRTSGGVVVLNLPLPNSTADDQDFNNLPPPKRSVMVTEKVKKVGKGVVLTLFGYTQMHREEFLLLKLFQRSIHEELAGVVSLSEFIMGKFTFINLLMQYGRGAKEHRYLKDLYLEVHGLVFEQNDGIGAGDNMCGWIVAGDEIEGGSWQATKSRVELSQVTKSQSADDWARAGI</sequence>
<dbReference type="STRING" id="1165861.A0A0L0UU80"/>
<dbReference type="PANTHER" id="PTHR14149">
    <property type="entry name" value="RAS GTPASE-ACTIVATING PROTEIN WITH IQ MOTIF"/>
    <property type="match status" value="1"/>
</dbReference>
<dbReference type="AlphaFoldDB" id="A0A0L0UU80"/>
<reference evidence="2" key="1">
    <citation type="submission" date="2014-03" db="EMBL/GenBank/DDBJ databases">
        <title>The Genome Sequence of Puccinia striiformis f. sp. tritici PST-78.</title>
        <authorList>
            <consortium name="The Broad Institute Genome Sequencing Platform"/>
            <person name="Cuomo C."/>
            <person name="Hulbert S."/>
            <person name="Chen X."/>
            <person name="Walker B."/>
            <person name="Young S.K."/>
            <person name="Zeng Q."/>
            <person name="Gargeya S."/>
            <person name="Fitzgerald M."/>
            <person name="Haas B."/>
            <person name="Abouelleil A."/>
            <person name="Alvarado L."/>
            <person name="Arachchi H.M."/>
            <person name="Berlin A.M."/>
            <person name="Chapman S.B."/>
            <person name="Goldberg J."/>
            <person name="Griggs A."/>
            <person name="Gujja S."/>
            <person name="Hansen M."/>
            <person name="Howarth C."/>
            <person name="Imamovic A."/>
            <person name="Larimer J."/>
            <person name="McCowan C."/>
            <person name="Montmayeur A."/>
            <person name="Murphy C."/>
            <person name="Neiman D."/>
            <person name="Pearson M."/>
            <person name="Priest M."/>
            <person name="Roberts A."/>
            <person name="Saif S."/>
            <person name="Shea T."/>
            <person name="Sisk P."/>
            <person name="Sykes S."/>
            <person name="Wortman J."/>
            <person name="Nusbaum C."/>
            <person name="Birren B."/>
        </authorList>
    </citation>
    <scope>NUCLEOTIDE SEQUENCE [LARGE SCALE GENOMIC DNA]</scope>
    <source>
        <strain evidence="2">race PST-78</strain>
    </source>
</reference>
<proteinExistence type="predicted"/>
<dbReference type="GO" id="GO:1903479">
    <property type="term" value="P:mitotic actomyosin contractile ring assembly actin filament organization"/>
    <property type="evidence" value="ECO:0007669"/>
    <property type="project" value="TreeGrafter"/>
</dbReference>
<dbReference type="OrthoDB" id="775356at2759"/>
<comment type="caution">
    <text evidence="1">The sequence shown here is derived from an EMBL/GenBank/DDBJ whole genome shotgun (WGS) entry which is preliminary data.</text>
</comment>
<accession>A0A0L0UU80</accession>
<dbReference type="PANTHER" id="PTHR14149:SF14">
    <property type="entry name" value="CALPONIN-HOMOLOGY (CH) DOMAIN-CONTAINING PROTEIN"/>
    <property type="match status" value="1"/>
</dbReference>